<dbReference type="InterPro" id="IPR044149">
    <property type="entry name" value="Nitrilases_CHs"/>
</dbReference>
<sequence length="214" mass="23522">MACIWGTNLLIGDDGRLLNRHRKLVPTYWEKMTRANGDGSGLRVVDTRIGKLAALVCGENTHSLARFALLAQGENVHVSSISPRWPGATRARHHPDKACGIHPARLIRGNVHRTVKRTFTLIPSSAPGNRRRQKQVVGLRAPCGRSERFLNTWQVHPPRVTVIWLLLGAPAGTNPPACSPAIRMHVPFWNASRNAASLEFRNLAGQPLSPPSSL</sequence>
<dbReference type="AlphaFoldDB" id="A0A2A4FLD9"/>
<dbReference type="Pfam" id="PF00795">
    <property type="entry name" value="CN_hydrolase"/>
    <property type="match status" value="1"/>
</dbReference>
<evidence type="ECO:0000259" key="2">
    <source>
        <dbReference type="Pfam" id="PF00795"/>
    </source>
</evidence>
<evidence type="ECO:0000256" key="1">
    <source>
        <dbReference type="ARBA" id="ARBA00008129"/>
    </source>
</evidence>
<protein>
    <recommendedName>
        <fullName evidence="2">CN hydrolase domain-containing protein</fullName>
    </recommendedName>
</protein>
<dbReference type="PANTHER" id="PTHR46044:SF2">
    <property type="entry name" value="CN HYDROLASE DOMAIN-CONTAINING PROTEIN"/>
    <property type="match status" value="1"/>
</dbReference>
<dbReference type="InterPro" id="IPR036526">
    <property type="entry name" value="C-N_Hydrolase_sf"/>
</dbReference>
<proteinExistence type="inferred from homology"/>
<organism evidence="3">
    <name type="scientific">Burkholderia ubonensis subsp. mesacidophila</name>
    <dbReference type="NCBI Taxonomy" id="265293"/>
    <lineage>
        <taxon>Bacteria</taxon>
        <taxon>Pseudomonadati</taxon>
        <taxon>Pseudomonadota</taxon>
        <taxon>Betaproteobacteria</taxon>
        <taxon>Burkholderiales</taxon>
        <taxon>Burkholderiaceae</taxon>
        <taxon>Burkholderia</taxon>
        <taxon>Burkholderia cepacia complex</taxon>
    </lineage>
</organism>
<comment type="caution">
    <text evidence="3">The sequence shown here is derived from an EMBL/GenBank/DDBJ whole genome shotgun (WGS) entry which is preliminary data.</text>
</comment>
<comment type="similarity">
    <text evidence="1">Belongs to the carbon-nitrogen hydrolase superfamily. Nitrilase family.</text>
</comment>
<dbReference type="InterPro" id="IPR003010">
    <property type="entry name" value="C-N_Hydrolase"/>
</dbReference>
<reference evidence="3" key="1">
    <citation type="submission" date="2017-01" db="EMBL/GenBank/DDBJ databases">
        <title>Whole-Genome Shotgun Sequencing of Two beta-Proteobacterial Species in Search of the Bulgecin Biosynthetic Cluster.</title>
        <authorList>
            <person name="Horsman M.E."/>
            <person name="Marous D.R."/>
            <person name="Li R."/>
            <person name="Oliver R.A."/>
            <person name="Byun B."/>
            <person name="Emrich S.J."/>
            <person name="Boggess B."/>
            <person name="Townsend C.A."/>
            <person name="Mobashery S."/>
        </authorList>
    </citation>
    <scope>NUCLEOTIDE SEQUENCE [LARGE SCALE GENOMIC DNA]</scope>
    <source>
        <strain evidence="3">ATCC 31433</strain>
    </source>
</reference>
<name>A0A2A4FLD9_9BURK</name>
<dbReference type="PANTHER" id="PTHR46044">
    <property type="entry name" value="NITRILASE"/>
    <property type="match status" value="1"/>
</dbReference>
<dbReference type="GO" id="GO:0003824">
    <property type="term" value="F:catalytic activity"/>
    <property type="evidence" value="ECO:0007669"/>
    <property type="project" value="InterPro"/>
</dbReference>
<accession>A0A2A4FLD9</accession>
<dbReference type="EMBL" id="MTZU01000013">
    <property type="protein sequence ID" value="PCE33468.1"/>
    <property type="molecule type" value="Genomic_DNA"/>
</dbReference>
<dbReference type="Gene3D" id="3.60.110.10">
    <property type="entry name" value="Carbon-nitrogen hydrolase"/>
    <property type="match status" value="1"/>
</dbReference>
<dbReference type="Proteomes" id="UP000217994">
    <property type="component" value="Unassembled WGS sequence"/>
</dbReference>
<evidence type="ECO:0000313" key="3">
    <source>
        <dbReference type="EMBL" id="PCE33468.1"/>
    </source>
</evidence>
<gene>
    <name evidence="3" type="ORF">BZL54_04395</name>
</gene>
<feature type="domain" description="CN hydrolase" evidence="2">
    <location>
        <begin position="7"/>
        <end position="85"/>
    </location>
</feature>
<dbReference type="SUPFAM" id="SSF56317">
    <property type="entry name" value="Carbon-nitrogen hydrolase"/>
    <property type="match status" value="1"/>
</dbReference>